<protein>
    <submittedName>
        <fullName evidence="1">CofD-related protein, GAK system</fullName>
    </submittedName>
</protein>
<dbReference type="PANTHER" id="PTHR31240">
    <property type="entry name" value="MATERNAL EFFECT EMBRYO ARREST 18"/>
    <property type="match status" value="1"/>
</dbReference>
<sequence>MDKILIQRQATLPDLLRISRYRKSPERGPRVLFFSGGSALKHVSRTLKHYTHNSVHLVTAFDSGGSSAKLRDAFDMPAIGDLRSRLLALADETVTGNPAIYALFNYRLPESVTDTDLISQLDHIADGTHPLIMSIQQPMRDLVRSLLTFFIDAMPENFNLRGASIGNLLIAGGYLTHHRQLEPVIFLLSKLINTLGEVHAITEESLHLVAHLEDGQKIIGQHRITGKETAPLASRIVDISLSSDPDDYQKTPCQLSDTLTSFIQQADLICYPPGSFYSSILANLIPTGVATAVQQNICPKVYIPSLGEDPELYGTTTRAAIQQLLKYLRNGQPEKWDNQCLNIILLDGRYTEIDAETRETLRAKNIQLIDLPLVTPDSAPYYDPQKLVDALLSLT</sequence>
<keyword evidence="2" id="KW-1185">Reference proteome</keyword>
<dbReference type="SUPFAM" id="SSF142338">
    <property type="entry name" value="CofD-like"/>
    <property type="match status" value="1"/>
</dbReference>
<dbReference type="RefSeq" id="WP_054340125.1">
    <property type="nucleotide sequence ID" value="NZ_FTOE01000005.1"/>
</dbReference>
<dbReference type="EMBL" id="FTOE01000005">
    <property type="protein sequence ID" value="SIS79742.1"/>
    <property type="molecule type" value="Genomic_DNA"/>
</dbReference>
<dbReference type="OrthoDB" id="5413830at2"/>
<dbReference type="Proteomes" id="UP000185999">
    <property type="component" value="Unassembled WGS sequence"/>
</dbReference>
<evidence type="ECO:0000313" key="1">
    <source>
        <dbReference type="EMBL" id="SIS79742.1"/>
    </source>
</evidence>
<dbReference type="InterPro" id="IPR038136">
    <property type="entry name" value="CofD-like_dom_sf"/>
</dbReference>
<dbReference type="Gene3D" id="3.40.50.10680">
    <property type="entry name" value="CofD-like domains"/>
    <property type="match status" value="1"/>
</dbReference>
<organism evidence="1 2">
    <name type="scientific">Neptunomonas antarctica</name>
    <dbReference type="NCBI Taxonomy" id="619304"/>
    <lineage>
        <taxon>Bacteria</taxon>
        <taxon>Pseudomonadati</taxon>
        <taxon>Pseudomonadota</taxon>
        <taxon>Gammaproteobacteria</taxon>
        <taxon>Oceanospirillales</taxon>
        <taxon>Oceanospirillaceae</taxon>
        <taxon>Neptunomonas</taxon>
    </lineage>
</organism>
<dbReference type="GO" id="GO:0043743">
    <property type="term" value="F:LPPG:FO 2-phospho-L-lactate transferase activity"/>
    <property type="evidence" value="ECO:0007669"/>
    <property type="project" value="InterPro"/>
</dbReference>
<dbReference type="PANTHER" id="PTHR31240:SF0">
    <property type="entry name" value="MATERNAL EFFECT EMBRYO ARREST 18"/>
    <property type="match status" value="1"/>
</dbReference>
<dbReference type="CDD" id="cd07187">
    <property type="entry name" value="YvcK_like"/>
    <property type="match status" value="1"/>
</dbReference>
<dbReference type="InterPro" id="IPR027591">
    <property type="entry name" value="CofD-rel_GAK"/>
</dbReference>
<proteinExistence type="predicted"/>
<dbReference type="Pfam" id="PF01933">
    <property type="entry name" value="CofD"/>
    <property type="match status" value="1"/>
</dbReference>
<reference evidence="2" key="1">
    <citation type="submission" date="2017-01" db="EMBL/GenBank/DDBJ databases">
        <authorList>
            <person name="Varghese N."/>
            <person name="Submissions S."/>
        </authorList>
    </citation>
    <scope>NUCLEOTIDE SEQUENCE [LARGE SCALE GENOMIC DNA]</scope>
    <source>
        <strain evidence="2">DSM 22306</strain>
    </source>
</reference>
<dbReference type="NCBIfam" id="TIGR04357">
    <property type="entry name" value="CofD_rel_GAK"/>
    <property type="match status" value="1"/>
</dbReference>
<accession>A0A1N7M112</accession>
<name>A0A1N7M112_9GAMM</name>
<dbReference type="AlphaFoldDB" id="A0A1N7M112"/>
<dbReference type="STRING" id="619304.SAMN05421760_10565"/>
<dbReference type="InterPro" id="IPR002882">
    <property type="entry name" value="CofD"/>
</dbReference>
<gene>
    <name evidence="1" type="ORF">SAMN05421760_10565</name>
</gene>
<evidence type="ECO:0000313" key="2">
    <source>
        <dbReference type="Proteomes" id="UP000185999"/>
    </source>
</evidence>